<sequence>MTKKTAFAIAIVVGLMLLKEVKRLQTQVAELGAK</sequence>
<accession>Q2NCU7</accession>
<name>Q2NCU7_ERYLH</name>
<dbReference type="Proteomes" id="UP000008808">
    <property type="component" value="Chromosome"/>
</dbReference>
<keyword evidence="2" id="KW-1185">Reference proteome</keyword>
<evidence type="ECO:0000313" key="1">
    <source>
        <dbReference type="EMBL" id="ABC62494.1"/>
    </source>
</evidence>
<organism evidence="1 2">
    <name type="scientific">Erythrobacter litoralis (strain HTCC2594)</name>
    <dbReference type="NCBI Taxonomy" id="314225"/>
    <lineage>
        <taxon>Bacteria</taxon>
        <taxon>Pseudomonadati</taxon>
        <taxon>Pseudomonadota</taxon>
        <taxon>Alphaproteobacteria</taxon>
        <taxon>Sphingomonadales</taxon>
        <taxon>Erythrobacteraceae</taxon>
        <taxon>Erythrobacter/Porphyrobacter group</taxon>
        <taxon>Erythrobacter</taxon>
    </lineage>
</organism>
<reference evidence="2" key="1">
    <citation type="journal article" date="2009" name="J. Bacteriol.">
        <title>Complete genome sequence of Erythrobacter litoralis HTCC2594.</title>
        <authorList>
            <person name="Oh H.M."/>
            <person name="Giovannoni S.J."/>
            <person name="Ferriera S."/>
            <person name="Johnson J."/>
            <person name="Cho J.C."/>
        </authorList>
    </citation>
    <scope>NUCLEOTIDE SEQUENCE [LARGE SCALE GENOMIC DNA]</scope>
    <source>
        <strain evidence="2">HTCC2594</strain>
    </source>
</reference>
<dbReference type="KEGG" id="eli:ELI_02010"/>
<evidence type="ECO:0000313" key="2">
    <source>
        <dbReference type="Proteomes" id="UP000008808"/>
    </source>
</evidence>
<proteinExistence type="predicted"/>
<dbReference type="HOGENOM" id="CLU_3373702_0_0_5"/>
<dbReference type="EMBL" id="CP000157">
    <property type="protein sequence ID" value="ABC62494.1"/>
    <property type="molecule type" value="Genomic_DNA"/>
</dbReference>
<dbReference type="AlphaFoldDB" id="Q2NCU7"/>
<gene>
    <name evidence="1" type="ordered locus">ELI_02010</name>
</gene>
<protein>
    <submittedName>
        <fullName evidence="1">Uncharacterized protein</fullName>
    </submittedName>
</protein>